<evidence type="ECO:0000256" key="1">
    <source>
        <dbReference type="ARBA" id="ARBA00008308"/>
    </source>
</evidence>
<protein>
    <recommendedName>
        <fullName evidence="4">DUF938 domain-containing protein</fullName>
    </recommendedName>
</protein>
<comment type="similarity">
    <text evidence="1">Belongs to the UPF0585 family.</text>
</comment>
<comment type="caution">
    <text evidence="2">The sequence shown here is derived from an EMBL/GenBank/DDBJ whole genome shotgun (WGS) entry which is preliminary data.</text>
</comment>
<evidence type="ECO:0000313" key="2">
    <source>
        <dbReference type="EMBL" id="CAB3400647.1"/>
    </source>
</evidence>
<dbReference type="OrthoDB" id="10258744at2759"/>
<dbReference type="AlphaFoldDB" id="A0A8S1EA84"/>
<organism evidence="2 3">
    <name type="scientific">Caenorhabditis bovis</name>
    <dbReference type="NCBI Taxonomy" id="2654633"/>
    <lineage>
        <taxon>Eukaryota</taxon>
        <taxon>Metazoa</taxon>
        <taxon>Ecdysozoa</taxon>
        <taxon>Nematoda</taxon>
        <taxon>Chromadorea</taxon>
        <taxon>Rhabditida</taxon>
        <taxon>Rhabditina</taxon>
        <taxon>Rhabditomorpha</taxon>
        <taxon>Rhabditoidea</taxon>
        <taxon>Rhabditidae</taxon>
        <taxon>Peloderinae</taxon>
        <taxon>Caenorhabditis</taxon>
    </lineage>
</organism>
<dbReference type="PANTHER" id="PTHR20974">
    <property type="entry name" value="UPF0585 PROTEIN CG18661"/>
    <property type="match status" value="1"/>
</dbReference>
<sequence length="204" mass="22854">MLRAPAAERNKNAILDVLRRFLKSGNKVLEIASGTGQHITYFGESLPSVTFQPSECDSRMLHSIVGFIEEHKLPNVRVPLYINVAKRFDQWALPGDYGPKTVDVVLNINMIHISSSRAVQGLFEAADNLLNDQNGLLITYGPYSIDGVISPKSNVDFDYGLRCQNADWGLRDTKHLETLATEANLHLAEKIEMPANNWMLIFSR</sequence>
<evidence type="ECO:0000313" key="3">
    <source>
        <dbReference type="Proteomes" id="UP000494206"/>
    </source>
</evidence>
<accession>A0A8S1EA84</accession>
<dbReference type="PANTHER" id="PTHR20974:SF0">
    <property type="entry name" value="UPF0585 PROTEIN CG18661"/>
    <property type="match status" value="1"/>
</dbReference>
<name>A0A8S1EA84_9PELO</name>
<dbReference type="EMBL" id="CADEPM010000002">
    <property type="protein sequence ID" value="CAB3400647.1"/>
    <property type="molecule type" value="Genomic_DNA"/>
</dbReference>
<dbReference type="InterPro" id="IPR010342">
    <property type="entry name" value="DUF938"/>
</dbReference>
<keyword evidence="3" id="KW-1185">Reference proteome</keyword>
<reference evidence="2 3" key="1">
    <citation type="submission" date="2020-04" db="EMBL/GenBank/DDBJ databases">
        <authorList>
            <person name="Laetsch R D."/>
            <person name="Stevens L."/>
            <person name="Kumar S."/>
            <person name="Blaxter L. M."/>
        </authorList>
    </citation>
    <scope>NUCLEOTIDE SEQUENCE [LARGE SCALE GENOMIC DNA]</scope>
</reference>
<dbReference type="InterPro" id="IPR029063">
    <property type="entry name" value="SAM-dependent_MTases_sf"/>
</dbReference>
<dbReference type="SUPFAM" id="SSF53335">
    <property type="entry name" value="S-adenosyl-L-methionine-dependent methyltransferases"/>
    <property type="match status" value="1"/>
</dbReference>
<dbReference type="Pfam" id="PF06080">
    <property type="entry name" value="DUF938"/>
    <property type="match status" value="1"/>
</dbReference>
<evidence type="ECO:0008006" key="4">
    <source>
        <dbReference type="Google" id="ProtNLM"/>
    </source>
</evidence>
<dbReference type="Proteomes" id="UP000494206">
    <property type="component" value="Unassembled WGS sequence"/>
</dbReference>
<dbReference type="Gene3D" id="3.40.50.150">
    <property type="entry name" value="Vaccinia Virus protein VP39"/>
    <property type="match status" value="1"/>
</dbReference>
<proteinExistence type="inferred from homology"/>
<gene>
    <name evidence="2" type="ORF">CBOVIS_LOCUS3540</name>
</gene>